<evidence type="ECO:0000256" key="12">
    <source>
        <dbReference type="ARBA" id="ARBA00023211"/>
    </source>
</evidence>
<sequence length="200" mass="23366">MMSSWSFKMNAEIPINMFRQFAFCPRVVFFRELKHINPVYPLWVEQGTEKHEKRNATLKKKLPKILRYLNGKLDVEVPVRSNFGFFGVLDGVIRTEEELIPIEFKSSTSKPGKSALLQLSAYAVCLEEMEGKEVKRSFLLYGDRVKVWEIHLSKDLRKMVRETYQNINEVMSTPILPYVATSPTKCVQCEYLNYCNDRNI</sequence>
<evidence type="ECO:0000313" key="15">
    <source>
        <dbReference type="EMBL" id="TGK12368.1"/>
    </source>
</evidence>
<evidence type="ECO:0000256" key="4">
    <source>
        <dbReference type="ARBA" id="ARBA00020049"/>
    </source>
</evidence>
<evidence type="ECO:0000256" key="8">
    <source>
        <dbReference type="ARBA" id="ARBA00022839"/>
    </source>
</evidence>
<comment type="similarity">
    <text evidence="2 13">Belongs to the CRISPR-associated exonuclease Cas4 family.</text>
</comment>
<evidence type="ECO:0000256" key="7">
    <source>
        <dbReference type="ARBA" id="ARBA00022801"/>
    </source>
</evidence>
<gene>
    <name evidence="15" type="primary">cas4</name>
    <name evidence="15" type="ORF">EHO60_08950</name>
</gene>
<name>A0A4R9GHZ7_9LEPT</name>
<dbReference type="Pfam" id="PF01930">
    <property type="entry name" value="Cas_Cas4"/>
    <property type="match status" value="1"/>
</dbReference>
<comment type="cofactor">
    <cofactor evidence="1">
        <name>[4Fe-4S] cluster</name>
        <dbReference type="ChEBI" id="CHEBI:49883"/>
    </cofactor>
</comment>
<dbReference type="AlphaFoldDB" id="A0A4R9GHZ7"/>
<dbReference type="PANTHER" id="PTHR36531:SF6">
    <property type="entry name" value="DNA REPLICATION ATP-DEPENDENT HELICASE_NUCLEASE DNA2"/>
    <property type="match status" value="1"/>
</dbReference>
<dbReference type="NCBIfam" id="TIGR00372">
    <property type="entry name" value="cas4"/>
    <property type="match status" value="1"/>
</dbReference>
<dbReference type="InterPro" id="IPR013343">
    <property type="entry name" value="CRISPR-assoc_prot_Cas4"/>
</dbReference>
<dbReference type="EC" id="3.1.12.1" evidence="3 13"/>
<evidence type="ECO:0000256" key="11">
    <source>
        <dbReference type="ARBA" id="ARBA00023118"/>
    </source>
</evidence>
<dbReference type="GO" id="GO:0051607">
    <property type="term" value="P:defense response to virus"/>
    <property type="evidence" value="ECO:0007669"/>
    <property type="project" value="UniProtKB-KW"/>
</dbReference>
<comment type="cofactor">
    <cofactor evidence="13">
        <name>iron-sulfur cluster</name>
        <dbReference type="ChEBI" id="CHEBI:30408"/>
    </cofactor>
</comment>
<dbReference type="EMBL" id="RQET01000004">
    <property type="protein sequence ID" value="TGK12368.1"/>
    <property type="molecule type" value="Genomic_DNA"/>
</dbReference>
<keyword evidence="10 13" id="KW-0411">Iron-sulfur</keyword>
<evidence type="ECO:0000256" key="6">
    <source>
        <dbReference type="ARBA" id="ARBA00022723"/>
    </source>
</evidence>
<evidence type="ECO:0000256" key="5">
    <source>
        <dbReference type="ARBA" id="ARBA00022722"/>
    </source>
</evidence>
<keyword evidence="16" id="KW-1185">Reference proteome</keyword>
<dbReference type="GO" id="GO:0046872">
    <property type="term" value="F:metal ion binding"/>
    <property type="evidence" value="ECO:0007669"/>
    <property type="project" value="UniProtKB-KW"/>
</dbReference>
<dbReference type="GO" id="GO:0004527">
    <property type="term" value="F:exonuclease activity"/>
    <property type="evidence" value="ECO:0007669"/>
    <property type="project" value="UniProtKB-KW"/>
</dbReference>
<keyword evidence="6 13" id="KW-0479">Metal-binding</keyword>
<protein>
    <recommendedName>
        <fullName evidence="4 13">CRISPR-associated exonuclease Cas4</fullName>
        <ecNumber evidence="3 13">3.1.12.1</ecNumber>
    </recommendedName>
</protein>
<dbReference type="GO" id="GO:0051536">
    <property type="term" value="F:iron-sulfur cluster binding"/>
    <property type="evidence" value="ECO:0007669"/>
    <property type="project" value="UniProtKB-KW"/>
</dbReference>
<comment type="cofactor">
    <cofactor evidence="13">
        <name>Mg(2+)</name>
        <dbReference type="ChEBI" id="CHEBI:18420"/>
    </cofactor>
    <cofactor evidence="13">
        <name>Mn(2+)</name>
        <dbReference type="ChEBI" id="CHEBI:29035"/>
    </cofactor>
    <text evidence="13">Mg(2+) or Mn(2+) required for ssDNA cleavage activity.</text>
</comment>
<keyword evidence="12 13" id="KW-0464">Manganese</keyword>
<evidence type="ECO:0000256" key="2">
    <source>
        <dbReference type="ARBA" id="ARBA00009189"/>
    </source>
</evidence>
<comment type="caution">
    <text evidence="15">The sequence shown here is derived from an EMBL/GenBank/DDBJ whole genome shotgun (WGS) entry which is preliminary data.</text>
</comment>
<accession>A0A4R9GHZ7</accession>
<dbReference type="OrthoDB" id="9781776at2"/>
<keyword evidence="5 13" id="KW-0540">Nuclease</keyword>
<dbReference type="PANTHER" id="PTHR36531">
    <property type="entry name" value="CRISPR-ASSOCIATED EXONUCLEASE CAS4"/>
    <property type="match status" value="1"/>
</dbReference>
<evidence type="ECO:0000256" key="13">
    <source>
        <dbReference type="RuleBase" id="RU365022"/>
    </source>
</evidence>
<reference evidence="15" key="1">
    <citation type="journal article" date="2019" name="PLoS Negl. Trop. Dis.">
        <title>Revisiting the worldwide diversity of Leptospira species in the environment.</title>
        <authorList>
            <person name="Vincent A.T."/>
            <person name="Schiettekatte O."/>
            <person name="Bourhy P."/>
            <person name="Veyrier F.J."/>
            <person name="Picardeau M."/>
        </authorList>
    </citation>
    <scope>NUCLEOTIDE SEQUENCE [LARGE SCALE GENOMIC DNA]</scope>
    <source>
        <strain evidence="15">SSW15</strain>
    </source>
</reference>
<keyword evidence="11 13" id="KW-0051">Antiviral defense</keyword>
<evidence type="ECO:0000313" key="16">
    <source>
        <dbReference type="Proteomes" id="UP000298458"/>
    </source>
</evidence>
<evidence type="ECO:0000259" key="14">
    <source>
        <dbReference type="Pfam" id="PF01930"/>
    </source>
</evidence>
<dbReference type="InterPro" id="IPR051827">
    <property type="entry name" value="Cas4_exonuclease"/>
</dbReference>
<evidence type="ECO:0000256" key="9">
    <source>
        <dbReference type="ARBA" id="ARBA00023004"/>
    </source>
</evidence>
<dbReference type="InterPro" id="IPR011604">
    <property type="entry name" value="PDDEXK-like_dom_sf"/>
</dbReference>
<feature type="domain" description="DUF83" evidence="14">
    <location>
        <begin position="17"/>
        <end position="195"/>
    </location>
</feature>
<dbReference type="Proteomes" id="UP000298458">
    <property type="component" value="Unassembled WGS sequence"/>
</dbReference>
<evidence type="ECO:0000256" key="1">
    <source>
        <dbReference type="ARBA" id="ARBA00001966"/>
    </source>
</evidence>
<evidence type="ECO:0000256" key="3">
    <source>
        <dbReference type="ARBA" id="ARBA00012768"/>
    </source>
</evidence>
<keyword evidence="8 13" id="KW-0269">Exonuclease</keyword>
<comment type="function">
    <text evidence="13">CRISPR (clustered regularly interspaced short palindromic repeat) is an adaptive immune system that provides protection against mobile genetic elements (viruses, transposable elements and conjugative plasmids). CRISPR clusters contain sequences complementary to antecedent mobile elements and target invading nucleic acids. CRISPR clusters are transcribed and processed into CRISPR RNA (crRNA).</text>
</comment>
<organism evidence="15 16">
    <name type="scientific">Leptospira fletcheri</name>
    <dbReference type="NCBI Taxonomy" id="2484981"/>
    <lineage>
        <taxon>Bacteria</taxon>
        <taxon>Pseudomonadati</taxon>
        <taxon>Spirochaetota</taxon>
        <taxon>Spirochaetia</taxon>
        <taxon>Leptospirales</taxon>
        <taxon>Leptospiraceae</taxon>
        <taxon>Leptospira</taxon>
    </lineage>
</organism>
<dbReference type="Gene3D" id="3.90.320.10">
    <property type="match status" value="1"/>
</dbReference>
<keyword evidence="7 13" id="KW-0378">Hydrolase</keyword>
<dbReference type="InterPro" id="IPR022765">
    <property type="entry name" value="Dna2/Cas4_DUF83"/>
</dbReference>
<keyword evidence="9 13" id="KW-0408">Iron</keyword>
<evidence type="ECO:0000256" key="10">
    <source>
        <dbReference type="ARBA" id="ARBA00023014"/>
    </source>
</evidence>
<proteinExistence type="inferred from homology"/>